<evidence type="ECO:0000256" key="8">
    <source>
        <dbReference type="ARBA" id="ARBA00022801"/>
    </source>
</evidence>
<keyword evidence="6" id="KW-0479">Metal-binding</keyword>
<evidence type="ECO:0000256" key="10">
    <source>
        <dbReference type="ARBA" id="ARBA00023049"/>
    </source>
</evidence>
<dbReference type="SUPFAM" id="SSF52025">
    <property type="entry name" value="PA domain"/>
    <property type="match status" value="1"/>
</dbReference>
<feature type="domain" description="DUF11" evidence="12">
    <location>
        <begin position="840"/>
        <end position="900"/>
    </location>
</feature>
<keyword evidence="17" id="KW-1185">Reference proteome</keyword>
<dbReference type="Gene3D" id="3.10.170.10">
    <property type="match status" value="1"/>
</dbReference>
<comment type="subcellular location">
    <subcellularLocation>
        <location evidence="2">Secreted</location>
    </subcellularLocation>
</comment>
<evidence type="ECO:0000259" key="13">
    <source>
        <dbReference type="Pfam" id="PF02225"/>
    </source>
</evidence>
<dbReference type="PRINTS" id="PR00999">
    <property type="entry name" value="FUNGALYSIN"/>
</dbReference>
<dbReference type="InterPro" id="IPR011096">
    <property type="entry name" value="FTP_domain"/>
</dbReference>
<feature type="domain" description="Secretion system C-terminal sorting" evidence="15">
    <location>
        <begin position="1205"/>
        <end position="1272"/>
    </location>
</feature>
<evidence type="ECO:0000256" key="3">
    <source>
        <dbReference type="ARBA" id="ARBA00006006"/>
    </source>
</evidence>
<dbReference type="Pfam" id="PF02128">
    <property type="entry name" value="Peptidase_M36"/>
    <property type="match status" value="1"/>
</dbReference>
<dbReference type="Pfam" id="PF01345">
    <property type="entry name" value="DUF11"/>
    <property type="match status" value="1"/>
</dbReference>
<evidence type="ECO:0000259" key="15">
    <source>
        <dbReference type="Pfam" id="PF18962"/>
    </source>
</evidence>
<dbReference type="Pfam" id="PF18962">
    <property type="entry name" value="Por_Secre_tail"/>
    <property type="match status" value="1"/>
</dbReference>
<keyword evidence="10" id="KW-0482">Metalloprotease</keyword>
<evidence type="ECO:0000256" key="11">
    <source>
        <dbReference type="ARBA" id="ARBA00023145"/>
    </source>
</evidence>
<evidence type="ECO:0000256" key="5">
    <source>
        <dbReference type="ARBA" id="ARBA00022670"/>
    </source>
</evidence>
<dbReference type="SUPFAM" id="SSF55486">
    <property type="entry name" value="Metalloproteases ('zincins'), catalytic domain"/>
    <property type="match status" value="1"/>
</dbReference>
<dbReference type="InterPro" id="IPR026444">
    <property type="entry name" value="Secre_tail"/>
</dbReference>
<dbReference type="CDD" id="cd09596">
    <property type="entry name" value="M36"/>
    <property type="match status" value="1"/>
</dbReference>
<dbReference type="RefSeq" id="WP_237869384.1">
    <property type="nucleotide sequence ID" value="NZ_JAKLTR010000003.1"/>
</dbReference>
<dbReference type="InterPro" id="IPR001842">
    <property type="entry name" value="Peptidase_M36"/>
</dbReference>
<evidence type="ECO:0000259" key="12">
    <source>
        <dbReference type="Pfam" id="PF01345"/>
    </source>
</evidence>
<dbReference type="Gene3D" id="3.50.30.30">
    <property type="match status" value="1"/>
</dbReference>
<proteinExistence type="inferred from homology"/>
<keyword evidence="11" id="KW-0865">Zymogen</keyword>
<evidence type="ECO:0000259" key="14">
    <source>
        <dbReference type="Pfam" id="PF07504"/>
    </source>
</evidence>
<gene>
    <name evidence="16" type="ORF">LZZ85_05475</name>
</gene>
<dbReference type="PANTHER" id="PTHR33478:SF1">
    <property type="entry name" value="EXTRACELLULAR METALLOPROTEINASE MEP"/>
    <property type="match status" value="1"/>
</dbReference>
<dbReference type="InterPro" id="IPR050371">
    <property type="entry name" value="Fungal_virulence_M36"/>
</dbReference>
<keyword evidence="8" id="KW-0378">Hydrolase</keyword>
<evidence type="ECO:0000256" key="2">
    <source>
        <dbReference type="ARBA" id="ARBA00004613"/>
    </source>
</evidence>
<reference evidence="16" key="1">
    <citation type="submission" date="2022-01" db="EMBL/GenBank/DDBJ databases">
        <authorList>
            <person name="Jo J.-H."/>
            <person name="Im W.-T."/>
        </authorList>
    </citation>
    <scope>NUCLEOTIDE SEQUENCE</scope>
    <source>
        <strain evidence="16">NA20</strain>
    </source>
</reference>
<dbReference type="NCBIfam" id="TIGR04183">
    <property type="entry name" value="Por_Secre_tail"/>
    <property type="match status" value="1"/>
</dbReference>
<evidence type="ECO:0000313" key="16">
    <source>
        <dbReference type="EMBL" id="MCG2613717.1"/>
    </source>
</evidence>
<organism evidence="16 17">
    <name type="scientific">Terrimonas ginsenosidimutans</name>
    <dbReference type="NCBI Taxonomy" id="2908004"/>
    <lineage>
        <taxon>Bacteria</taxon>
        <taxon>Pseudomonadati</taxon>
        <taxon>Bacteroidota</taxon>
        <taxon>Chitinophagia</taxon>
        <taxon>Chitinophagales</taxon>
        <taxon>Chitinophagaceae</taxon>
        <taxon>Terrimonas</taxon>
    </lineage>
</organism>
<evidence type="ECO:0000313" key="17">
    <source>
        <dbReference type="Proteomes" id="UP001165367"/>
    </source>
</evidence>
<dbReference type="Gene3D" id="2.60.120.260">
    <property type="entry name" value="Galactose-binding domain-like"/>
    <property type="match status" value="1"/>
</dbReference>
<dbReference type="Gene3D" id="2.60.40.10">
    <property type="entry name" value="Immunoglobulins"/>
    <property type="match status" value="1"/>
</dbReference>
<feature type="domain" description="PA" evidence="13">
    <location>
        <begin position="488"/>
        <end position="568"/>
    </location>
</feature>
<dbReference type="Pfam" id="PF07504">
    <property type="entry name" value="FTP"/>
    <property type="match status" value="1"/>
</dbReference>
<comment type="caution">
    <text evidence="16">The sequence shown here is derived from an EMBL/GenBank/DDBJ whole genome shotgun (WGS) entry which is preliminary data.</text>
</comment>
<evidence type="ECO:0000256" key="4">
    <source>
        <dbReference type="ARBA" id="ARBA00022525"/>
    </source>
</evidence>
<dbReference type="InterPro" id="IPR003137">
    <property type="entry name" value="PA_domain"/>
</dbReference>
<evidence type="ECO:0000256" key="7">
    <source>
        <dbReference type="ARBA" id="ARBA00022729"/>
    </source>
</evidence>
<sequence>MQLKFYIACVTASLLLCGTTIKVEGQSLKGLPNEVKTNRELLEKNASALGISKADINDAIITDIYTDNVSGITYLYVQQAYQGIRVYNTIISGAIRNGLVQSRQGAFVPDLRNKIKTIIPSKTPIDAVRTSAKHLELNDRAAFTTVSDDFLNTKSYKISRSGIAKKDIETTLFFVPDADRKTLKLAWNVSIDVAGSNDWWNVRIDALTGEYLEKNNWTVYEENNEIRENSLSVGSGRKQKKRLFSWGAGLLSPTGQAAGNTPPNVTTATYRVIPFPYESPIHGSFANSVNPWELAGPSNNATTHGWHFDGTNNYTVTRGNNAFAFLDRDNSNTPNATNNWPDTSATPTPDLSFIHTLEAGVQPHLSIETKKAVLDNLFYWNNIIHDVTYQYGFTEAAGNFQTDNIGRGGTGNDHVMANAQDNSGYNNANFSTPADGSSGRMQMYLYNTQPLFSITSPVNITNIPTRENSFTAPNKLADIGPRSGLVVVYDTDPTYNTACAASRDASRLAGKFALIDATVCNFILKVKNAQNAGAIGALLYYDNILGLGGTDATVTIPCISITTATASTIINYNNANMPVSITLEGGIRRDGDLDNGIITHEYGHGVSNRLTGGPANSGCLGNAEQGGEGWSDYLALMLTTDWANTALNAGANPRTMGNYASEMAVNGPGIRRYPYSTNMSINPLTYANVASNTAVHAIGEVWCAALWDMTWNIIQQTNSIETNIYNAASTKGNVVALNLVMTGMKLQTCSPGFLDARDAILMADSILYSNEHRCAIWNAFARRGMGYSARQGYSTVATDQTAAFDLPATLRVAYSGPVQLTESSQRTITHQLACDCAPLTNMIVRDTLPAGFTFVSSSPAGATVNGNVVSFPATSFAASEAKTFSITVQTPSISCLVNTPVNDDRDANTSGGLVSAGTSGWVSNTTYSHSPVNSWFSRTPATPSENTLTSPVLTPVAGTSLSVLSFWHHYNTELGYDGGVIEYSINGGTTWLDASPLIILGNYPALTLGSGTALVGRRAFSGTNYTFTPVMVDLSSLGTTPVQFRFRSVSDSGLGIDGWYIDDIVKTDGCGGFLKTGIYTSGGAFVDTMSTPVFLTAGGVLPVTWLGFTAQIVNRETALQWKVTNEVNVNRYEVEYATDGRSFEKLFEVQPSSSASADKTYNQKHASPAAGNNYYRIKQLDHDGRSSYSRTRLVTMESADNIIVSPNPAQSIVRIQSATAMKSIQVINVAGQPVLTANPLSNSHSLNVAALPPGTYAVRIETNNKIVIQKLVKQ</sequence>
<dbReference type="EMBL" id="JAKLTR010000003">
    <property type="protein sequence ID" value="MCG2613717.1"/>
    <property type="molecule type" value="Genomic_DNA"/>
</dbReference>
<dbReference type="Gene3D" id="1.10.390.10">
    <property type="entry name" value="Neutral Protease Domain 2"/>
    <property type="match status" value="1"/>
</dbReference>
<accession>A0ABS9KN07</accession>
<keyword evidence="4" id="KW-0964">Secreted</keyword>
<feature type="domain" description="FTP" evidence="14">
    <location>
        <begin position="61"/>
        <end position="107"/>
    </location>
</feature>
<keyword evidence="9" id="KW-0862">Zinc</keyword>
<evidence type="ECO:0000256" key="6">
    <source>
        <dbReference type="ARBA" id="ARBA00022723"/>
    </source>
</evidence>
<dbReference type="InterPro" id="IPR013783">
    <property type="entry name" value="Ig-like_fold"/>
</dbReference>
<keyword evidence="5" id="KW-0645">Protease</keyword>
<dbReference type="Proteomes" id="UP001165367">
    <property type="component" value="Unassembled WGS sequence"/>
</dbReference>
<evidence type="ECO:0000256" key="9">
    <source>
        <dbReference type="ARBA" id="ARBA00022833"/>
    </source>
</evidence>
<comment type="similarity">
    <text evidence="3">Belongs to the peptidase M36 family.</text>
</comment>
<keyword evidence="7" id="KW-0732">Signal</keyword>
<dbReference type="Pfam" id="PF02225">
    <property type="entry name" value="PA"/>
    <property type="match status" value="1"/>
</dbReference>
<evidence type="ECO:0000256" key="1">
    <source>
        <dbReference type="ARBA" id="ARBA00001947"/>
    </source>
</evidence>
<name>A0ABS9KN07_9BACT</name>
<dbReference type="InterPro" id="IPR001434">
    <property type="entry name" value="OmcB-like_DUF11"/>
</dbReference>
<dbReference type="CDD" id="cd04818">
    <property type="entry name" value="PA_subtilisin_1"/>
    <property type="match status" value="1"/>
</dbReference>
<comment type="cofactor">
    <cofactor evidence="1">
        <name>Zn(2+)</name>
        <dbReference type="ChEBI" id="CHEBI:29105"/>
    </cofactor>
</comment>
<dbReference type="PANTHER" id="PTHR33478">
    <property type="entry name" value="EXTRACELLULAR METALLOPROTEINASE MEP"/>
    <property type="match status" value="1"/>
</dbReference>
<dbReference type="InterPro" id="IPR046450">
    <property type="entry name" value="PA_dom_sf"/>
</dbReference>
<protein>
    <submittedName>
        <fullName evidence="16">M36 family metallopeptidase</fullName>
    </submittedName>
</protein>
<dbReference type="InterPro" id="IPR027268">
    <property type="entry name" value="Peptidase_M4/M1_CTD_sf"/>
</dbReference>